<dbReference type="InterPro" id="IPR010298">
    <property type="entry name" value="YacP-like"/>
</dbReference>
<dbReference type="PANTHER" id="PTHR34547">
    <property type="entry name" value="YACP-LIKE NYN DOMAIN PROTEIN"/>
    <property type="match status" value="1"/>
</dbReference>
<gene>
    <name evidence="2" type="ORF">H8E80_02580</name>
</gene>
<dbReference type="AlphaFoldDB" id="A0A8J6N5L1"/>
<proteinExistence type="predicted"/>
<dbReference type="Proteomes" id="UP000603545">
    <property type="component" value="Unassembled WGS sequence"/>
</dbReference>
<evidence type="ECO:0000313" key="2">
    <source>
        <dbReference type="EMBL" id="MBC8198922.1"/>
    </source>
</evidence>
<sequence>MSIHIIIDGYNLIRQSDRLSVIDRRDIQSGREALLDTLAEYRKIKQHKITVVFDGTNAPSLSRRGEKLNGVKILFSRNGESADTVIKRMAAVEREKALIVSSDLDIVNYAESKGAATISSPEFEEKVTMAAYIDTNGSGMEDKEGWVPTTRKKGPKRRLSKKKRRSRVKINKL</sequence>
<evidence type="ECO:0000256" key="1">
    <source>
        <dbReference type="SAM" id="MobiDB-lite"/>
    </source>
</evidence>
<dbReference type="EMBL" id="JACNLL010000027">
    <property type="protein sequence ID" value="MBC8198922.1"/>
    <property type="molecule type" value="Genomic_DNA"/>
</dbReference>
<dbReference type="Pfam" id="PF05991">
    <property type="entry name" value="NYN_YacP"/>
    <property type="match status" value="1"/>
</dbReference>
<comment type="caution">
    <text evidence="2">The sequence shown here is derived from an EMBL/GenBank/DDBJ whole genome shotgun (WGS) entry which is preliminary data.</text>
</comment>
<feature type="compositionally biased region" description="Basic residues" evidence="1">
    <location>
        <begin position="150"/>
        <end position="173"/>
    </location>
</feature>
<feature type="region of interest" description="Disordered" evidence="1">
    <location>
        <begin position="140"/>
        <end position="173"/>
    </location>
</feature>
<dbReference type="PANTHER" id="PTHR34547:SF1">
    <property type="entry name" value="YACP-LIKE NYN DOMAIN PROTEIN"/>
    <property type="match status" value="1"/>
</dbReference>
<reference evidence="2 3" key="1">
    <citation type="submission" date="2020-08" db="EMBL/GenBank/DDBJ databases">
        <title>Bridging the membrane lipid divide: bacteria of the FCB group superphylum have the potential to synthesize archaeal ether lipids.</title>
        <authorList>
            <person name="Villanueva L."/>
            <person name="Von Meijenfeldt F.A.B."/>
            <person name="Westbye A.B."/>
            <person name="Yadav S."/>
            <person name="Hopmans E.C."/>
            <person name="Dutilh B.E."/>
            <person name="Sinninghe Damste J.S."/>
        </authorList>
    </citation>
    <scope>NUCLEOTIDE SEQUENCE [LARGE SCALE GENOMIC DNA]</scope>
    <source>
        <strain evidence="2">NIOZ-UU82</strain>
    </source>
</reference>
<name>A0A8J6N5L1_9BACT</name>
<accession>A0A8J6N5L1</accession>
<protein>
    <submittedName>
        <fullName evidence="2">NYN domain-containing protein</fullName>
    </submittedName>
</protein>
<evidence type="ECO:0000313" key="3">
    <source>
        <dbReference type="Proteomes" id="UP000603545"/>
    </source>
</evidence>
<organism evidence="2 3">
    <name type="scientific">Candidatus Desulfaltia bathyphila</name>
    <dbReference type="NCBI Taxonomy" id="2841697"/>
    <lineage>
        <taxon>Bacteria</taxon>
        <taxon>Pseudomonadati</taxon>
        <taxon>Thermodesulfobacteriota</taxon>
        <taxon>Desulfobacteria</taxon>
        <taxon>Desulfobacterales</taxon>
        <taxon>Desulfobacterales incertae sedis</taxon>
        <taxon>Candidatus Desulfaltia</taxon>
    </lineage>
</organism>